<evidence type="ECO:0000313" key="1">
    <source>
        <dbReference type="EMBL" id="RNE33877.1"/>
    </source>
</evidence>
<gene>
    <name evidence="1" type="ORF">FAM6012_00177</name>
</gene>
<protein>
    <submittedName>
        <fullName evidence="1">Uncharacterized protein</fullName>
    </submittedName>
</protein>
<organism evidence="1 2">
    <name type="scientific">Lacticaseibacillus paracasei</name>
    <name type="common">Lactobacillus paracasei</name>
    <dbReference type="NCBI Taxonomy" id="1597"/>
    <lineage>
        <taxon>Bacteria</taxon>
        <taxon>Bacillati</taxon>
        <taxon>Bacillota</taxon>
        <taxon>Bacilli</taxon>
        <taxon>Lactobacillales</taxon>
        <taxon>Lactobacillaceae</taxon>
        <taxon>Lacticaseibacillus</taxon>
    </lineage>
</organism>
<dbReference type="AlphaFoldDB" id="A0A8B3GXT7"/>
<reference evidence="1 2" key="1">
    <citation type="journal article" date="2018" name="Front. Microbiol.">
        <title>Conversion of Methionine to Cysteine in Lactobacillus paracasei Depends on the Highly Mobile cysK-ctl-cysE Gene Cluster.</title>
        <authorList>
            <person name="Wuthrich D."/>
            <person name="Irmler S."/>
            <person name="Berthoud H."/>
            <person name="Guggenbuhl B."/>
            <person name="Eugster E."/>
            <person name="Bruggmann R."/>
        </authorList>
    </citation>
    <scope>NUCLEOTIDE SEQUENCE [LARGE SCALE GENOMIC DNA]</scope>
    <source>
        <strain evidence="1 2">FAM6012</strain>
    </source>
</reference>
<sequence>MSWSKDDFINNWKSNVEDFQDELYFPYSSKDNSEIVKELSSSLVNSPDLKKNLIDHYSHFTDFNATIGQNDEDYQYSYEEGYYKAFKSVIASSPIDSDSFLMPALFLARHYIEICLKDEIINVSIAIGAPFTIGKTNNHKLKQLGITFKKLLDDNELNILKPEFFEIIYLIDELTPTVTSTDMSLIKKVSLACQ</sequence>
<dbReference type="EMBL" id="LKGI01000017">
    <property type="protein sequence ID" value="RNE33877.1"/>
    <property type="molecule type" value="Genomic_DNA"/>
</dbReference>
<evidence type="ECO:0000313" key="2">
    <source>
        <dbReference type="Proteomes" id="UP000284123"/>
    </source>
</evidence>
<name>A0A8B3GXT7_LACPA</name>
<accession>A0A8B3GXT7</accession>
<dbReference type="RefSeq" id="WP_123019318.1">
    <property type="nucleotide sequence ID" value="NZ_LKGI01000017.1"/>
</dbReference>
<comment type="caution">
    <text evidence="1">The sequence shown here is derived from an EMBL/GenBank/DDBJ whole genome shotgun (WGS) entry which is preliminary data.</text>
</comment>
<proteinExistence type="predicted"/>
<dbReference type="Proteomes" id="UP000284123">
    <property type="component" value="Unassembled WGS sequence"/>
</dbReference>